<organism evidence="2 3">
    <name type="scientific">Streptomyces kunmingensis</name>
    <dbReference type="NCBI Taxonomy" id="68225"/>
    <lineage>
        <taxon>Bacteria</taxon>
        <taxon>Bacillati</taxon>
        <taxon>Actinomycetota</taxon>
        <taxon>Actinomycetes</taxon>
        <taxon>Kitasatosporales</taxon>
        <taxon>Streptomycetaceae</taxon>
        <taxon>Streptomyces</taxon>
    </lineage>
</organism>
<evidence type="ECO:0000256" key="1">
    <source>
        <dbReference type="SAM" id="SignalP"/>
    </source>
</evidence>
<evidence type="ECO:0000313" key="3">
    <source>
        <dbReference type="Proteomes" id="UP001352223"/>
    </source>
</evidence>
<dbReference type="RefSeq" id="WP_324770965.1">
    <property type="nucleotide sequence ID" value="NZ_BAAATS010000028.1"/>
</dbReference>
<keyword evidence="1" id="KW-0732">Signal</keyword>
<protein>
    <recommendedName>
        <fullName evidence="4">Peptidase inhibitor family I36</fullName>
    </recommendedName>
</protein>
<name>A0ABU6CEW9_9ACTN</name>
<feature type="chain" id="PRO_5045176050" description="Peptidase inhibitor family I36" evidence="1">
    <location>
        <begin position="20"/>
        <end position="157"/>
    </location>
</feature>
<dbReference type="EMBL" id="JAOZYB010000223">
    <property type="protein sequence ID" value="MEB3963258.1"/>
    <property type="molecule type" value="Genomic_DNA"/>
</dbReference>
<evidence type="ECO:0008006" key="4">
    <source>
        <dbReference type="Google" id="ProtNLM"/>
    </source>
</evidence>
<gene>
    <name evidence="2" type="ORF">OKJ48_23870</name>
</gene>
<sequence length="157" mass="16652">MRRLSAAAVGAVFVGISLAGPAPSASAAEAATCWDIFYKTARAGYMYAYNGANCQGQLGLALGNDQDWGDSASSFQGTDNNKASSILNKGNYSQVKFFAFPLSYPNFNPHICLSRAEGFASNLSDDDFMEDPIFGTANNSISAHIWVDSTSCSAYAQ</sequence>
<feature type="signal peptide" evidence="1">
    <location>
        <begin position="1"/>
        <end position="19"/>
    </location>
</feature>
<evidence type="ECO:0000313" key="2">
    <source>
        <dbReference type="EMBL" id="MEB3963258.1"/>
    </source>
</evidence>
<comment type="caution">
    <text evidence="2">The sequence shown here is derived from an EMBL/GenBank/DDBJ whole genome shotgun (WGS) entry which is preliminary data.</text>
</comment>
<accession>A0ABU6CEW9</accession>
<dbReference type="Proteomes" id="UP001352223">
    <property type="component" value="Unassembled WGS sequence"/>
</dbReference>
<proteinExistence type="predicted"/>
<keyword evidence="3" id="KW-1185">Reference proteome</keyword>
<reference evidence="2 3" key="1">
    <citation type="submission" date="2022-10" db="EMBL/GenBank/DDBJ databases">
        <authorList>
            <person name="Xie J."/>
            <person name="Shen N."/>
        </authorList>
    </citation>
    <scope>NUCLEOTIDE SEQUENCE [LARGE SCALE GENOMIC DNA]</scope>
    <source>
        <strain evidence="2 3">DSM 41681</strain>
    </source>
</reference>